<keyword evidence="3" id="KW-1185">Reference proteome</keyword>
<dbReference type="EnsemblMetazoa" id="ASIC004284-RA">
    <property type="protein sequence ID" value="ASIC004284-PA"/>
    <property type="gene ID" value="ASIC004284"/>
</dbReference>
<gene>
    <name evidence="1" type="ORF">ZHAS_00004284</name>
</gene>
<dbReference type="EMBL" id="ATLV01012962">
    <property type="status" value="NOT_ANNOTATED_CDS"/>
    <property type="molecule type" value="Genomic_DNA"/>
</dbReference>
<reference evidence="2" key="2">
    <citation type="submission" date="2020-05" db="UniProtKB">
        <authorList>
            <consortium name="EnsemblMetazoa"/>
        </authorList>
    </citation>
    <scope>IDENTIFICATION</scope>
</reference>
<protein>
    <submittedName>
        <fullName evidence="1 2">3-dehydroquinate dehydratase</fullName>
    </submittedName>
</protein>
<name>A0A084VGJ6_ANOSI</name>
<dbReference type="Proteomes" id="UP000030765">
    <property type="component" value="Unassembled WGS sequence"/>
</dbReference>
<accession>A0A084VGJ6</accession>
<dbReference type="VEuPathDB" id="VectorBase:ASIC004284"/>
<evidence type="ECO:0000313" key="3">
    <source>
        <dbReference type="Proteomes" id="UP000030765"/>
    </source>
</evidence>
<reference evidence="1 3" key="1">
    <citation type="journal article" date="2014" name="BMC Genomics">
        <title>Genome sequence of Anopheles sinensis provides insight into genetics basis of mosquito competence for malaria parasites.</title>
        <authorList>
            <person name="Zhou D."/>
            <person name="Zhang D."/>
            <person name="Ding G."/>
            <person name="Shi L."/>
            <person name="Hou Q."/>
            <person name="Ye Y."/>
            <person name="Xu Y."/>
            <person name="Zhou H."/>
            <person name="Xiong C."/>
            <person name="Li S."/>
            <person name="Yu J."/>
            <person name="Hong S."/>
            <person name="Yu X."/>
            <person name="Zou P."/>
            <person name="Chen C."/>
            <person name="Chang X."/>
            <person name="Wang W."/>
            <person name="Lv Y."/>
            <person name="Sun Y."/>
            <person name="Ma L."/>
            <person name="Shen B."/>
            <person name="Zhu C."/>
        </authorList>
    </citation>
    <scope>NUCLEOTIDE SEQUENCE [LARGE SCALE GENOMIC DNA]</scope>
</reference>
<organism evidence="1">
    <name type="scientific">Anopheles sinensis</name>
    <name type="common">Mosquito</name>
    <dbReference type="NCBI Taxonomy" id="74873"/>
    <lineage>
        <taxon>Eukaryota</taxon>
        <taxon>Metazoa</taxon>
        <taxon>Ecdysozoa</taxon>
        <taxon>Arthropoda</taxon>
        <taxon>Hexapoda</taxon>
        <taxon>Insecta</taxon>
        <taxon>Pterygota</taxon>
        <taxon>Neoptera</taxon>
        <taxon>Endopterygota</taxon>
        <taxon>Diptera</taxon>
        <taxon>Nematocera</taxon>
        <taxon>Culicoidea</taxon>
        <taxon>Culicidae</taxon>
        <taxon>Anophelinae</taxon>
        <taxon>Anopheles</taxon>
    </lineage>
</organism>
<proteinExistence type="predicted"/>
<sequence>MTPKEMVILCSFCSMLMQHQKLLFRAFLFSSRSIRLADRVASVIIPWSGSWHVTSSPAGDALGWVSGVVNASSGPRDAI</sequence>
<evidence type="ECO:0000313" key="1">
    <source>
        <dbReference type="EMBL" id="KFB37090.1"/>
    </source>
</evidence>
<dbReference type="AlphaFoldDB" id="A0A084VGJ6"/>
<evidence type="ECO:0000313" key="2">
    <source>
        <dbReference type="EnsemblMetazoa" id="ASIC004284-PA"/>
    </source>
</evidence>
<dbReference type="EMBL" id="KE524828">
    <property type="protein sequence ID" value="KFB37090.1"/>
    <property type="molecule type" value="Genomic_DNA"/>
</dbReference>